<dbReference type="FunFam" id="3.10.260.20:FF:000001">
    <property type="entry name" value="Dachshund homolog 1"/>
    <property type="match status" value="1"/>
</dbReference>
<dbReference type="PANTHER" id="PTHR12577:SF6">
    <property type="entry name" value="DACHSHUND, ISOFORM B"/>
    <property type="match status" value="1"/>
</dbReference>
<evidence type="ECO:0000256" key="2">
    <source>
        <dbReference type="ARBA" id="ARBA00023242"/>
    </source>
</evidence>
<proteinExistence type="inferred from homology"/>
<keyword evidence="2" id="KW-0539">Nucleus</keyword>
<feature type="domain" description="SKI/SNO/DAC" evidence="5">
    <location>
        <begin position="105"/>
        <end position="200"/>
    </location>
</feature>
<organism evidence="6 7">
    <name type="scientific">Heterodera trifolii</name>
    <dbReference type="NCBI Taxonomy" id="157864"/>
    <lineage>
        <taxon>Eukaryota</taxon>
        <taxon>Metazoa</taxon>
        <taxon>Ecdysozoa</taxon>
        <taxon>Nematoda</taxon>
        <taxon>Chromadorea</taxon>
        <taxon>Rhabditida</taxon>
        <taxon>Tylenchina</taxon>
        <taxon>Tylenchomorpha</taxon>
        <taxon>Tylenchoidea</taxon>
        <taxon>Heteroderidae</taxon>
        <taxon>Heteroderinae</taxon>
        <taxon>Heterodera</taxon>
    </lineage>
</organism>
<feature type="compositionally biased region" description="Polar residues" evidence="4">
    <location>
        <begin position="599"/>
        <end position="608"/>
    </location>
</feature>
<feature type="region of interest" description="Disordered" evidence="4">
    <location>
        <begin position="205"/>
        <end position="241"/>
    </location>
</feature>
<evidence type="ECO:0000259" key="5">
    <source>
        <dbReference type="Pfam" id="PF02437"/>
    </source>
</evidence>
<evidence type="ECO:0000256" key="3">
    <source>
        <dbReference type="ARBA" id="ARBA00038192"/>
    </source>
</evidence>
<feature type="compositionally biased region" description="Low complexity" evidence="4">
    <location>
        <begin position="454"/>
        <end position="463"/>
    </location>
</feature>
<dbReference type="GO" id="GO:0005634">
    <property type="term" value="C:nucleus"/>
    <property type="evidence" value="ECO:0007669"/>
    <property type="project" value="UniProtKB-SubCell"/>
</dbReference>
<accession>A0ABD2KS73</accession>
<dbReference type="AlphaFoldDB" id="A0ABD2KS73"/>
<feature type="compositionally biased region" description="Low complexity" evidence="4">
    <location>
        <begin position="511"/>
        <end position="521"/>
    </location>
</feature>
<dbReference type="PANTHER" id="PTHR12577">
    <property type="entry name" value="DACHSHUND"/>
    <property type="match status" value="1"/>
</dbReference>
<feature type="compositionally biased region" description="Polar residues" evidence="4">
    <location>
        <begin position="28"/>
        <end position="47"/>
    </location>
</feature>
<feature type="compositionally biased region" description="Low complexity" evidence="4">
    <location>
        <begin position="578"/>
        <end position="595"/>
    </location>
</feature>
<dbReference type="InterPro" id="IPR003380">
    <property type="entry name" value="SKI/SNO/DAC"/>
</dbReference>
<name>A0ABD2KS73_9BILA</name>
<dbReference type="InterPro" id="IPR037000">
    <property type="entry name" value="Ski_DNA-bd_sf"/>
</dbReference>
<feature type="compositionally biased region" description="Low complexity" evidence="4">
    <location>
        <begin position="421"/>
        <end position="431"/>
    </location>
</feature>
<feature type="compositionally biased region" description="Basic and acidic residues" evidence="4">
    <location>
        <begin position="527"/>
        <end position="548"/>
    </location>
</feature>
<dbReference type="SUPFAM" id="SSF46955">
    <property type="entry name" value="Putative DNA-binding domain"/>
    <property type="match status" value="1"/>
</dbReference>
<keyword evidence="7" id="KW-1185">Reference proteome</keyword>
<evidence type="ECO:0000313" key="7">
    <source>
        <dbReference type="Proteomes" id="UP001620626"/>
    </source>
</evidence>
<feature type="compositionally biased region" description="Low complexity" evidence="4">
    <location>
        <begin position="291"/>
        <end position="321"/>
    </location>
</feature>
<dbReference type="EMBL" id="JBICBT010000682">
    <property type="protein sequence ID" value="KAL3105567.1"/>
    <property type="molecule type" value="Genomic_DNA"/>
</dbReference>
<dbReference type="Pfam" id="PF02437">
    <property type="entry name" value="Ski_Sno_DHD"/>
    <property type="match status" value="1"/>
</dbReference>
<dbReference type="Proteomes" id="UP001620626">
    <property type="component" value="Unassembled WGS sequence"/>
</dbReference>
<feature type="region of interest" description="Disordered" evidence="4">
    <location>
        <begin position="24"/>
        <end position="47"/>
    </location>
</feature>
<dbReference type="InterPro" id="IPR009061">
    <property type="entry name" value="DNA-bd_dom_put_sf"/>
</dbReference>
<comment type="subcellular location">
    <subcellularLocation>
        <location evidence="1">Nucleus</location>
    </subcellularLocation>
</comment>
<feature type="region of interest" description="Disordered" evidence="4">
    <location>
        <begin position="291"/>
        <end position="325"/>
    </location>
</feature>
<dbReference type="Gene3D" id="3.10.260.20">
    <property type="entry name" value="Ski"/>
    <property type="match status" value="1"/>
</dbReference>
<gene>
    <name evidence="6" type="ORF">niasHT_021190</name>
</gene>
<evidence type="ECO:0000313" key="6">
    <source>
        <dbReference type="EMBL" id="KAL3105567.1"/>
    </source>
</evidence>
<feature type="compositionally biased region" description="Polar residues" evidence="4">
    <location>
        <begin position="214"/>
        <end position="223"/>
    </location>
</feature>
<feature type="region of interest" description="Disordered" evidence="4">
    <location>
        <begin position="404"/>
        <end position="612"/>
    </location>
</feature>
<protein>
    <recommendedName>
        <fullName evidence="5">SKI/SNO/DAC domain-containing protein</fullName>
    </recommendedName>
</protein>
<feature type="compositionally biased region" description="Low complexity" evidence="4">
    <location>
        <begin position="683"/>
        <end position="694"/>
    </location>
</feature>
<comment type="similarity">
    <text evidence="3">Belongs to the DACH/dachshund family.</text>
</comment>
<feature type="compositionally biased region" description="Basic and acidic residues" evidence="4">
    <location>
        <begin position="695"/>
        <end position="708"/>
    </location>
</feature>
<feature type="region of interest" description="Disordered" evidence="4">
    <location>
        <begin position="677"/>
        <end position="708"/>
    </location>
</feature>
<sequence>MQMNNNNFNSTVAAFGAENGAEFDGQTDEQQQSSPLDNNQISVPTNDGANGFEVSLPMLMSAAAAADQQSVQLRNRSLSSATADFCDGIALRQQSPPPPTLKTTNALLFDYRVERVAGFQVGPSRRILCLPQIYELFLKQFVGGLHTVYTKLKRLGIQPLICSVEQVRALRNLGAIQSGVNRCKLIETDDFETLYRDCTNTGARPGRPLKRTISDNLRNCDSNTRQRHSDDAPVPCSSSSYCKDELSKRHSEDDFYAPSKASTDRLLSSFIPSQHQHMLHQYLNDHQTTFDQNRNQQQQRQETSTSSSNSNTTTTDNSNNNKPQPAQQNYLLLSIQQAIVAAAAMAATVQHQQQQQQQLRQQQQNGTNKGNAIVGDEQQKKQQRHMPLQQKVQIEVKEQLITVKEEKDENKNGGDDHEADSSPYSSGCSGSDTMLGAPPTLTTASSEEKEEQPQHQQRTAQRQRGGGGDAVQIQCQANGATPHFLASSISPMRPLSLSSPSALGEERSRDSSTFGTNSSSSTGGGGGEERSGSEDVLSKRSGGADERAAQSGGSRRKHFKADRGSGRQSDAVEAESNGTSNGPPTQSSPPSSGEGYCPFNSSDSYSSDRQQHHHMLNRLNMAVERVEKVLTDQCQHFHAIVNELKLARQCQERTMTRGRAEKRRSAELLHQRHIRLERRQHVKTNSATTTTAKSKPTEENEREATDSK</sequence>
<feature type="compositionally biased region" description="Basic and acidic residues" evidence="4">
    <location>
        <begin position="404"/>
        <end position="420"/>
    </location>
</feature>
<evidence type="ECO:0000256" key="1">
    <source>
        <dbReference type="ARBA" id="ARBA00004123"/>
    </source>
</evidence>
<comment type="caution">
    <text evidence="6">The sequence shown here is derived from an EMBL/GenBank/DDBJ whole genome shotgun (WGS) entry which is preliminary data.</text>
</comment>
<evidence type="ECO:0000256" key="4">
    <source>
        <dbReference type="SAM" id="MobiDB-lite"/>
    </source>
</evidence>
<dbReference type="InterPro" id="IPR052417">
    <property type="entry name" value="Dachshund_domain"/>
</dbReference>
<feature type="compositionally biased region" description="Low complexity" evidence="4">
    <location>
        <begin position="487"/>
        <end position="503"/>
    </location>
</feature>
<reference evidence="6 7" key="1">
    <citation type="submission" date="2024-10" db="EMBL/GenBank/DDBJ databases">
        <authorList>
            <person name="Kim D."/>
        </authorList>
    </citation>
    <scope>NUCLEOTIDE SEQUENCE [LARGE SCALE GENOMIC DNA]</scope>
    <source>
        <strain evidence="6">BH-2024</strain>
    </source>
</reference>